<name>A0A1Q8TCJ4_9GAMM</name>
<evidence type="ECO:0000259" key="1">
    <source>
        <dbReference type="Pfam" id="PF18628"/>
    </source>
</evidence>
<dbReference type="InterPro" id="IPR053751">
    <property type="entry name" value="Viral_Major_Capsid_sf"/>
</dbReference>
<evidence type="ECO:0000259" key="2">
    <source>
        <dbReference type="Pfam" id="PF25513"/>
    </source>
</evidence>
<dbReference type="InterPro" id="IPR041377">
    <property type="entry name" value="P2_N"/>
</dbReference>
<reference evidence="3 4" key="1">
    <citation type="submission" date="2016-12" db="EMBL/GenBank/DDBJ databases">
        <title>Draft genome sequences of strains Salinicola socius SMB35, Salinicola sp. MH3R3-1 and Chromohalobacter sp. SMB17 from the Verkhnekamsk potash mining region of Russia.</title>
        <authorList>
            <person name="Mavrodi D.V."/>
            <person name="Olsson B.E."/>
            <person name="Korsakova E.S."/>
            <person name="Pyankova A."/>
            <person name="Mavrodi O.V."/>
            <person name="Plotnikova E.G."/>
        </authorList>
    </citation>
    <scope>NUCLEOTIDE SEQUENCE [LARGE SCALE GENOMIC DNA]</scope>
    <source>
        <strain evidence="3 4">SMB17</strain>
    </source>
</reference>
<comment type="caution">
    <text evidence="3">The sequence shown here is derived from an EMBL/GenBank/DDBJ whole genome shotgun (WGS) entry which is preliminary data.</text>
</comment>
<feature type="domain" description="Viral coat protein P2 N-terminal" evidence="1">
    <location>
        <begin position="5"/>
        <end position="136"/>
    </location>
</feature>
<dbReference type="Pfam" id="PF25513">
    <property type="entry name" value="P2_C"/>
    <property type="match status" value="1"/>
</dbReference>
<dbReference type="Gene3D" id="2.60.120.730">
    <property type="match status" value="2"/>
</dbReference>
<organism evidence="3 4">
    <name type="scientific">Chromohalobacter japonicus</name>
    <dbReference type="NCBI Taxonomy" id="223900"/>
    <lineage>
        <taxon>Bacteria</taxon>
        <taxon>Pseudomonadati</taxon>
        <taxon>Pseudomonadota</taxon>
        <taxon>Gammaproteobacteria</taxon>
        <taxon>Oceanospirillales</taxon>
        <taxon>Halomonadaceae</taxon>
        <taxon>Chromohalobacter</taxon>
    </lineage>
</organism>
<evidence type="ECO:0000313" key="3">
    <source>
        <dbReference type="EMBL" id="OLO11403.1"/>
    </source>
</evidence>
<accession>A0A1Q8TCJ4</accession>
<gene>
    <name evidence="3" type="ORF">BTW10_09960</name>
</gene>
<feature type="domain" description="Viral coat protein P2 C-terminal" evidence="2">
    <location>
        <begin position="144"/>
        <end position="264"/>
    </location>
</feature>
<evidence type="ECO:0000313" key="4">
    <source>
        <dbReference type="Proteomes" id="UP000186806"/>
    </source>
</evidence>
<dbReference type="Pfam" id="PF18628">
    <property type="entry name" value="P2_N"/>
    <property type="match status" value="1"/>
</dbReference>
<dbReference type="RefSeq" id="WP_075369289.1">
    <property type="nucleotide sequence ID" value="NZ_MSDQ01000024.1"/>
</dbReference>
<dbReference type="EMBL" id="MSDQ01000024">
    <property type="protein sequence ID" value="OLO11403.1"/>
    <property type="molecule type" value="Genomic_DNA"/>
</dbReference>
<sequence>MRQIVRMPSLANVTAGGTATLNMPLGRTYEKLVLRTSGVTREQMKDIRLLIDGKPVIEYESAAQLASINSYYGRHDEAGFVTIWFVRPEMNALEQQRVTGLGTGLNGRGVVQTLQLEIDIHADATNPSIDARAVQSSPKPLGVMNKLKRFVYSSATSGTFEIDNIPKGPRIAAVHFFKADDDISRVEVEQNSRKIVEGDKGLLQYMQKEAGRKPQGGYLAVDWLQEGDLGQTIDTNPNNIQDQRFRLTLDTPGAVTVLVEYLDGYNGI</sequence>
<keyword evidence="4" id="KW-1185">Reference proteome</keyword>
<proteinExistence type="predicted"/>
<dbReference type="AlphaFoldDB" id="A0A1Q8TCJ4"/>
<dbReference type="InterPro" id="IPR057915">
    <property type="entry name" value="P2_C"/>
</dbReference>
<dbReference type="Proteomes" id="UP000186806">
    <property type="component" value="Unassembled WGS sequence"/>
</dbReference>
<protein>
    <submittedName>
        <fullName evidence="3">Uncharacterized protein</fullName>
    </submittedName>
</protein>